<dbReference type="PIRSF" id="PIRSF035865">
    <property type="entry name" value="UCP035865"/>
    <property type="match status" value="1"/>
</dbReference>
<sequence>MSDVETMEPVETGSRLPDLILLAQEQSSEKRRALLRELTEHFFGAAHRSAAEDALYDSVLTDLTAEMETAVRAELSARFALSPDAPRGLIRRLANDEVAVAEAVLRASTVLTDDDLLGVVRSKGQAHLKAVSERATVSEAVSEIIVQRGDDDTLGSLLRNDGARLSRAATETAVERAKANPALHAATVERTALPPDLLNEMYFVVEARLRQRILEQNAAMDPVLLESALAAGRARVATDDGALPADYAECLAYVEELKAANQLSPTMLARFLRSGSRTSFLIALAQLADVDFHTASSIVEKKELDALAVVCKAADLDRALFLTFAVVILNAEDNAMGKAHSYAKLYAELQRDAAMRTLRFWRLRRGAEAA</sequence>
<evidence type="ECO:0000313" key="2">
    <source>
        <dbReference type="Proteomes" id="UP000215595"/>
    </source>
</evidence>
<organism evidence="1 2">
    <name type="scientific">Brevundimonas subvibrioides</name>
    <dbReference type="NCBI Taxonomy" id="74313"/>
    <lineage>
        <taxon>Bacteria</taxon>
        <taxon>Pseudomonadati</taxon>
        <taxon>Pseudomonadota</taxon>
        <taxon>Alphaproteobacteria</taxon>
        <taxon>Caulobacterales</taxon>
        <taxon>Caulobacteraceae</taxon>
        <taxon>Brevundimonas</taxon>
    </lineage>
</organism>
<evidence type="ECO:0000313" key="1">
    <source>
        <dbReference type="EMBL" id="OYX36143.1"/>
    </source>
</evidence>
<name>A0A258FW89_9CAUL</name>
<proteinExistence type="predicted"/>
<dbReference type="AlphaFoldDB" id="A0A258FW89"/>
<dbReference type="EMBL" id="NCEB01000001">
    <property type="protein sequence ID" value="OYX36143.1"/>
    <property type="molecule type" value="Genomic_DNA"/>
</dbReference>
<reference evidence="1 2" key="1">
    <citation type="submission" date="2017-03" db="EMBL/GenBank/DDBJ databases">
        <title>Lifting the veil on microbial sulfur biogeochemistry in mining wastewaters.</title>
        <authorList>
            <person name="Kantor R.S."/>
            <person name="Colenbrander Nelson T."/>
            <person name="Marshall S."/>
            <person name="Bennett D."/>
            <person name="Apte S."/>
            <person name="Camacho D."/>
            <person name="Thomas B.C."/>
            <person name="Warren L.A."/>
            <person name="Banfield J.F."/>
        </authorList>
    </citation>
    <scope>NUCLEOTIDE SEQUENCE [LARGE SCALE GENOMIC DNA]</scope>
    <source>
        <strain evidence="1">32-69-9</strain>
    </source>
</reference>
<dbReference type="InterPro" id="IPR014598">
    <property type="entry name" value="UCP035865"/>
</dbReference>
<dbReference type="Proteomes" id="UP000215595">
    <property type="component" value="Unassembled WGS sequence"/>
</dbReference>
<dbReference type="InterPro" id="IPR019285">
    <property type="entry name" value="DUF2336"/>
</dbReference>
<dbReference type="Pfam" id="PF10098">
    <property type="entry name" value="DUF2336"/>
    <property type="match status" value="1"/>
</dbReference>
<accession>A0A258FW89</accession>
<gene>
    <name evidence="1" type="ORF">B7Z01_00375</name>
</gene>
<protein>
    <recommendedName>
        <fullName evidence="3">DUF2336 domain-containing protein</fullName>
    </recommendedName>
</protein>
<evidence type="ECO:0008006" key="3">
    <source>
        <dbReference type="Google" id="ProtNLM"/>
    </source>
</evidence>
<comment type="caution">
    <text evidence="1">The sequence shown here is derived from an EMBL/GenBank/DDBJ whole genome shotgun (WGS) entry which is preliminary data.</text>
</comment>